<name>A0AAP4X8E4_9MOLU</name>
<comment type="caution">
    <text evidence="2">The sequence shown here is derived from an EMBL/GenBank/DDBJ whole genome shotgun (WGS) entry which is preliminary data.</text>
</comment>
<accession>A0AAP4X8E4</accession>
<dbReference type="GO" id="GO:0005506">
    <property type="term" value="F:iron ion binding"/>
    <property type="evidence" value="ECO:0007669"/>
    <property type="project" value="InterPro"/>
</dbReference>
<dbReference type="GO" id="GO:0016226">
    <property type="term" value="P:iron-sulfur cluster assembly"/>
    <property type="evidence" value="ECO:0007669"/>
    <property type="project" value="InterPro"/>
</dbReference>
<dbReference type="GO" id="GO:0051536">
    <property type="term" value="F:iron-sulfur cluster binding"/>
    <property type="evidence" value="ECO:0007669"/>
    <property type="project" value="InterPro"/>
</dbReference>
<feature type="domain" description="NIF system FeS cluster assembly NifU N-terminal" evidence="1">
    <location>
        <begin position="11"/>
        <end position="103"/>
    </location>
</feature>
<sequence>MIYLKDKDKKIMIYHLNNPQNQGLLDDPNYSYFRYQNNYCGDAIELQLYIINHELQNIRHNTQACAICCISASIMSIIVKQQKIKNILFKIKNFLSMLNQQKFDFNEINEELQIFKFFCDNPGKITCISLPWQALKKAIESLGY</sequence>
<evidence type="ECO:0000313" key="2">
    <source>
        <dbReference type="EMBL" id="MDO8054565.1"/>
    </source>
</evidence>
<dbReference type="EMBL" id="JAOSIW010000010">
    <property type="protein sequence ID" value="MDO8054565.1"/>
    <property type="molecule type" value="Genomic_DNA"/>
</dbReference>
<reference evidence="2 3" key="1">
    <citation type="journal article" date="2023" name="Int. J. Syst. Evol. Microbiol.">
        <title>The observation of taxonomic boundaries for the 16SrII and 16SrXXV phytoplasmas using genome-based delimitation.</title>
        <authorList>
            <person name="Rodrigues Jardim B."/>
            <person name="Tran-Nguyen L.T.T."/>
            <person name="Gambley C."/>
            <person name="Al-Sadi A.M."/>
            <person name="Al-Subhi A.M."/>
            <person name="Foissac X."/>
            <person name="Salar P."/>
            <person name="Cai H."/>
            <person name="Yang J.Y."/>
            <person name="Davis R."/>
            <person name="Jones L."/>
            <person name="Rodoni B."/>
            <person name="Constable F.E."/>
        </authorList>
    </citation>
    <scope>NUCLEOTIDE SEQUENCE [LARGE SCALE GENOMIC DNA]</scope>
    <source>
        <strain evidence="2">BAWM-OMN-P26</strain>
    </source>
</reference>
<evidence type="ECO:0000259" key="1">
    <source>
        <dbReference type="Pfam" id="PF01592"/>
    </source>
</evidence>
<dbReference type="Gene3D" id="3.90.1010.10">
    <property type="match status" value="1"/>
</dbReference>
<keyword evidence="3" id="KW-1185">Reference proteome</keyword>
<dbReference type="InterPro" id="IPR002871">
    <property type="entry name" value="NIF_FeS_clus_asmbl_NifU_N"/>
</dbReference>
<proteinExistence type="predicted"/>
<organism evidence="2 3">
    <name type="scientific">Candidatus Phytoplasma australasiaticum subsp. australasiaticum</name>
    <dbReference type="NCBI Taxonomy" id="2832407"/>
    <lineage>
        <taxon>Bacteria</taxon>
        <taxon>Bacillati</taxon>
        <taxon>Mycoplasmatota</taxon>
        <taxon>Mollicutes</taxon>
        <taxon>Acholeplasmatales</taxon>
        <taxon>Acholeplasmataceae</taxon>
        <taxon>Candidatus Phytoplasma</taxon>
        <taxon>16SrII (Peanut WB group)</taxon>
        <taxon>Candidatus Phytoplasma australasiaticum</taxon>
    </lineage>
</organism>
<dbReference type="CDD" id="cd06664">
    <property type="entry name" value="IscU_like"/>
    <property type="match status" value="1"/>
</dbReference>
<dbReference type="Pfam" id="PF01592">
    <property type="entry name" value="NifU_N"/>
    <property type="match status" value="1"/>
</dbReference>
<gene>
    <name evidence="2" type="ORF">OC696_01635</name>
</gene>
<dbReference type="Proteomes" id="UP001170651">
    <property type="component" value="Unassembled WGS sequence"/>
</dbReference>
<dbReference type="AlphaFoldDB" id="A0AAP4X8E4"/>
<dbReference type="SUPFAM" id="SSF82649">
    <property type="entry name" value="SufE/NifU"/>
    <property type="match status" value="1"/>
</dbReference>
<evidence type="ECO:0000313" key="3">
    <source>
        <dbReference type="Proteomes" id="UP001170651"/>
    </source>
</evidence>
<protein>
    <submittedName>
        <fullName evidence="2">Iron-sulfur cluster assembly scaffold protein</fullName>
    </submittedName>
</protein>